<organism evidence="2 3">
    <name type="scientific">Candidatus Saganbacteria bacterium</name>
    <dbReference type="NCBI Taxonomy" id="2575572"/>
    <lineage>
        <taxon>Bacteria</taxon>
        <taxon>Bacillati</taxon>
        <taxon>Saganbacteria</taxon>
    </lineage>
</organism>
<evidence type="ECO:0000313" key="2">
    <source>
        <dbReference type="EMBL" id="MBI5078771.1"/>
    </source>
</evidence>
<dbReference type="Proteomes" id="UP000808761">
    <property type="component" value="Unassembled WGS sequence"/>
</dbReference>
<feature type="region of interest" description="Disordered" evidence="1">
    <location>
        <begin position="1"/>
        <end position="98"/>
    </location>
</feature>
<protein>
    <recommendedName>
        <fullName evidence="4">Copper amine oxidase-like N-terminal domain-containing protein</fullName>
    </recommendedName>
</protein>
<comment type="caution">
    <text evidence="2">The sequence shown here is derived from an EMBL/GenBank/DDBJ whole genome shotgun (WGS) entry which is preliminary data.</text>
</comment>
<evidence type="ECO:0000313" key="3">
    <source>
        <dbReference type="Proteomes" id="UP000808761"/>
    </source>
</evidence>
<dbReference type="AlphaFoldDB" id="A0A9D6UM35"/>
<name>A0A9D6UM35_UNCSA</name>
<reference evidence="2" key="1">
    <citation type="submission" date="2020-07" db="EMBL/GenBank/DDBJ databases">
        <title>Huge and variable diversity of episymbiotic CPR bacteria and DPANN archaea in groundwater ecosystems.</title>
        <authorList>
            <person name="He C.Y."/>
            <person name="Keren R."/>
            <person name="Whittaker M."/>
            <person name="Farag I.F."/>
            <person name="Doudna J."/>
            <person name="Cate J.H.D."/>
            <person name="Banfield J.F."/>
        </authorList>
    </citation>
    <scope>NUCLEOTIDE SEQUENCE</scope>
    <source>
        <strain evidence="2">NC_groundwater_1860_Pr3_B-0.1um_51_7</strain>
    </source>
</reference>
<feature type="compositionally biased region" description="Basic and acidic residues" evidence="1">
    <location>
        <begin position="25"/>
        <end position="34"/>
    </location>
</feature>
<evidence type="ECO:0000256" key="1">
    <source>
        <dbReference type="SAM" id="MobiDB-lite"/>
    </source>
</evidence>
<accession>A0A9D6UM35</accession>
<evidence type="ECO:0008006" key="4">
    <source>
        <dbReference type="Google" id="ProtNLM"/>
    </source>
</evidence>
<feature type="non-terminal residue" evidence="2">
    <location>
        <position position="1"/>
    </location>
</feature>
<proteinExistence type="predicted"/>
<dbReference type="EMBL" id="JACRKR010000098">
    <property type="protein sequence ID" value="MBI5078771.1"/>
    <property type="molecule type" value="Genomic_DNA"/>
</dbReference>
<gene>
    <name evidence="2" type="ORF">HZB08_01980</name>
</gene>
<sequence length="363" mass="40099">PVRQSLVVYRGEIEPPEPSAPVQAKTEESARETMAEPVPAKNVSPTKAAPDPEEMNPNVGLKDLDAASDETSRSHEIGSLKGTIDSTPPHEKRLSLPPITSGTQSVRIEINGTPWPDQQSKLVDIVDDHVYISMEKSLVSRIGAVQSEELKDGWQASMPASNVHHGVGINLSCSNQNDCKVISEYRNENRPVYQKGNLWLFPLRFLFESLGSSVQWEGGRIQIGASRFALHDLKVAFGEGQKTLSSADYYLSPDGRIFVSIDFLRLGVLKEELVKSPKATDFAFTKKMGSMARRVTVHSSNRRGYESLLFQDGESKVVKKPVRMTGLPTNRTDKQMGVPLRETLEALGFKVKWDNAVKALSIS</sequence>
<feature type="compositionally biased region" description="Basic and acidic residues" evidence="1">
    <location>
        <begin position="62"/>
        <end position="78"/>
    </location>
</feature>